<protein>
    <submittedName>
        <fullName evidence="1 3">Uncharacterized protein</fullName>
    </submittedName>
</protein>
<keyword evidence="2" id="KW-1185">Reference proteome</keyword>
<reference evidence="3" key="1">
    <citation type="submission" date="2017-02" db="UniProtKB">
        <authorList>
            <consortium name="WormBaseParasite"/>
        </authorList>
    </citation>
    <scope>IDENTIFICATION</scope>
</reference>
<dbReference type="WBParaSite" id="NBR_0000794901-mRNA-1">
    <property type="protein sequence ID" value="NBR_0000794901-mRNA-1"/>
    <property type="gene ID" value="NBR_0000794901"/>
</dbReference>
<evidence type="ECO:0000313" key="2">
    <source>
        <dbReference type="Proteomes" id="UP000271162"/>
    </source>
</evidence>
<evidence type="ECO:0000313" key="1">
    <source>
        <dbReference type="EMBL" id="VDL71539.1"/>
    </source>
</evidence>
<dbReference type="Proteomes" id="UP000271162">
    <property type="component" value="Unassembled WGS sequence"/>
</dbReference>
<sequence>MSLAVYQEDEDMCVPHTNSQHSMSGCARALETHVTYDCAMSCILRRKSLVLTLTVFLGRYGGAIVDRAE</sequence>
<evidence type="ECO:0000313" key="3">
    <source>
        <dbReference type="WBParaSite" id="NBR_0000794901-mRNA-1"/>
    </source>
</evidence>
<dbReference type="EMBL" id="UYSL01019946">
    <property type="protein sequence ID" value="VDL71539.1"/>
    <property type="molecule type" value="Genomic_DNA"/>
</dbReference>
<organism evidence="3">
    <name type="scientific">Nippostrongylus brasiliensis</name>
    <name type="common">Rat hookworm</name>
    <dbReference type="NCBI Taxonomy" id="27835"/>
    <lineage>
        <taxon>Eukaryota</taxon>
        <taxon>Metazoa</taxon>
        <taxon>Ecdysozoa</taxon>
        <taxon>Nematoda</taxon>
        <taxon>Chromadorea</taxon>
        <taxon>Rhabditida</taxon>
        <taxon>Rhabditina</taxon>
        <taxon>Rhabditomorpha</taxon>
        <taxon>Strongyloidea</taxon>
        <taxon>Heligmosomidae</taxon>
        <taxon>Nippostrongylus</taxon>
    </lineage>
</organism>
<gene>
    <name evidence="1" type="ORF">NBR_LOCUS7950</name>
</gene>
<accession>A0A0N4XY21</accession>
<proteinExistence type="predicted"/>
<name>A0A0N4XY21_NIPBR</name>
<dbReference type="AlphaFoldDB" id="A0A0N4XY21"/>
<reference evidence="1 2" key="2">
    <citation type="submission" date="2018-11" db="EMBL/GenBank/DDBJ databases">
        <authorList>
            <consortium name="Pathogen Informatics"/>
        </authorList>
    </citation>
    <scope>NUCLEOTIDE SEQUENCE [LARGE SCALE GENOMIC DNA]</scope>
</reference>